<proteinExistence type="predicted"/>
<reference evidence="1" key="1">
    <citation type="journal article" date="2021" name="bioRxiv">
        <title>Whole Genome Assembly and Annotation of Northern Wild Rice, Zizania palustris L., Supports a Whole Genome Duplication in the Zizania Genus.</title>
        <authorList>
            <person name="Haas M."/>
            <person name="Kono T."/>
            <person name="Macchietto M."/>
            <person name="Millas R."/>
            <person name="McGilp L."/>
            <person name="Shao M."/>
            <person name="Duquette J."/>
            <person name="Hirsch C.N."/>
            <person name="Kimball J."/>
        </authorList>
    </citation>
    <scope>NUCLEOTIDE SEQUENCE</scope>
    <source>
        <tissue evidence="1">Fresh leaf tissue</tissue>
    </source>
</reference>
<name>A0A8J5VZI1_ZIZPA</name>
<keyword evidence="2" id="KW-1185">Reference proteome</keyword>
<dbReference type="EMBL" id="JAAALK010000285">
    <property type="protein sequence ID" value="KAG8065403.1"/>
    <property type="molecule type" value="Genomic_DNA"/>
</dbReference>
<dbReference type="AlphaFoldDB" id="A0A8J5VZI1"/>
<sequence length="108" mass="11821">MPASLEHCAAAVASELASRLPRPGKSRGCCTVELPMMPHARIHATSAAVHYGSHTSRRDELPAGPICLPRFRRTRFRESIACCLHAAACCCRRSGRHPRCSVQCARLQ</sequence>
<protein>
    <submittedName>
        <fullName evidence="1">Uncharacterized protein</fullName>
    </submittedName>
</protein>
<evidence type="ECO:0000313" key="2">
    <source>
        <dbReference type="Proteomes" id="UP000729402"/>
    </source>
</evidence>
<accession>A0A8J5VZI1</accession>
<organism evidence="1 2">
    <name type="scientific">Zizania palustris</name>
    <name type="common">Northern wild rice</name>
    <dbReference type="NCBI Taxonomy" id="103762"/>
    <lineage>
        <taxon>Eukaryota</taxon>
        <taxon>Viridiplantae</taxon>
        <taxon>Streptophyta</taxon>
        <taxon>Embryophyta</taxon>
        <taxon>Tracheophyta</taxon>
        <taxon>Spermatophyta</taxon>
        <taxon>Magnoliopsida</taxon>
        <taxon>Liliopsida</taxon>
        <taxon>Poales</taxon>
        <taxon>Poaceae</taxon>
        <taxon>BOP clade</taxon>
        <taxon>Oryzoideae</taxon>
        <taxon>Oryzeae</taxon>
        <taxon>Zizaniinae</taxon>
        <taxon>Zizania</taxon>
    </lineage>
</organism>
<comment type="caution">
    <text evidence="1">The sequence shown here is derived from an EMBL/GenBank/DDBJ whole genome shotgun (WGS) entry which is preliminary data.</text>
</comment>
<reference evidence="1" key="2">
    <citation type="submission" date="2021-02" db="EMBL/GenBank/DDBJ databases">
        <authorList>
            <person name="Kimball J.A."/>
            <person name="Haas M.W."/>
            <person name="Macchietto M."/>
            <person name="Kono T."/>
            <person name="Duquette J."/>
            <person name="Shao M."/>
        </authorList>
    </citation>
    <scope>NUCLEOTIDE SEQUENCE</scope>
    <source>
        <tissue evidence="1">Fresh leaf tissue</tissue>
    </source>
</reference>
<dbReference type="Proteomes" id="UP000729402">
    <property type="component" value="Unassembled WGS sequence"/>
</dbReference>
<gene>
    <name evidence="1" type="ORF">GUJ93_ZPchr0004g40086</name>
</gene>
<evidence type="ECO:0000313" key="1">
    <source>
        <dbReference type="EMBL" id="KAG8065403.1"/>
    </source>
</evidence>